<organism evidence="2 3">
    <name type="scientific">Catellatospora aurea</name>
    <dbReference type="NCBI Taxonomy" id="1337874"/>
    <lineage>
        <taxon>Bacteria</taxon>
        <taxon>Bacillati</taxon>
        <taxon>Actinomycetota</taxon>
        <taxon>Actinomycetes</taxon>
        <taxon>Micromonosporales</taxon>
        <taxon>Micromonosporaceae</taxon>
        <taxon>Catellatospora</taxon>
    </lineage>
</organism>
<keyword evidence="1" id="KW-1133">Transmembrane helix</keyword>
<dbReference type="EMBL" id="JBHTAC010000003">
    <property type="protein sequence ID" value="MFC7241766.1"/>
    <property type="molecule type" value="Genomic_DNA"/>
</dbReference>
<gene>
    <name evidence="2" type="ORF">ACFQO7_04645</name>
</gene>
<feature type="transmembrane region" description="Helical" evidence="1">
    <location>
        <begin position="147"/>
        <end position="172"/>
    </location>
</feature>
<protein>
    <recommendedName>
        <fullName evidence="4">DUF3153 domain-containing protein</fullName>
    </recommendedName>
</protein>
<evidence type="ECO:0000313" key="3">
    <source>
        <dbReference type="Proteomes" id="UP001596392"/>
    </source>
</evidence>
<name>A0ABW2GQC4_9ACTN</name>
<evidence type="ECO:0000313" key="2">
    <source>
        <dbReference type="EMBL" id="MFC7241766.1"/>
    </source>
</evidence>
<reference evidence="3" key="1">
    <citation type="journal article" date="2019" name="Int. J. Syst. Evol. Microbiol.">
        <title>The Global Catalogue of Microorganisms (GCM) 10K type strain sequencing project: providing services to taxonomists for standard genome sequencing and annotation.</title>
        <authorList>
            <consortium name="The Broad Institute Genomics Platform"/>
            <consortium name="The Broad Institute Genome Sequencing Center for Infectious Disease"/>
            <person name="Wu L."/>
            <person name="Ma J."/>
        </authorList>
    </citation>
    <scope>NUCLEOTIDE SEQUENCE [LARGE SCALE GENOMIC DNA]</scope>
    <source>
        <strain evidence="3">CGMCC 1.9106</strain>
    </source>
</reference>
<proteinExistence type="predicted"/>
<keyword evidence="1" id="KW-0812">Transmembrane</keyword>
<evidence type="ECO:0000256" key="1">
    <source>
        <dbReference type="SAM" id="Phobius"/>
    </source>
</evidence>
<sequence length="190" mass="20169">MTRVRDAVLAALCVAVLTPLLVLSTAAAGFGPRHWSGVPLTGVALPLLDARPTSSGTRVAALDAITEELIATEYRGWTALYTGTDGRVQIETTRLSAALFHELGDRFGGDTVGLVYTPMTPPMYPGGPDGGHTVETTWQRTDPVGSWLTLLVGFPWPLGTALLLTAAGWALVLRRRRRAAAEPAHGDGDR</sequence>
<evidence type="ECO:0008006" key="4">
    <source>
        <dbReference type="Google" id="ProtNLM"/>
    </source>
</evidence>
<keyword evidence="3" id="KW-1185">Reference proteome</keyword>
<keyword evidence="1" id="KW-0472">Membrane</keyword>
<dbReference type="RefSeq" id="WP_376805207.1">
    <property type="nucleotide sequence ID" value="NZ_JBHTAC010000003.1"/>
</dbReference>
<comment type="caution">
    <text evidence="2">The sequence shown here is derived from an EMBL/GenBank/DDBJ whole genome shotgun (WGS) entry which is preliminary data.</text>
</comment>
<dbReference type="Proteomes" id="UP001596392">
    <property type="component" value="Unassembled WGS sequence"/>
</dbReference>
<accession>A0ABW2GQC4</accession>